<comment type="similarity">
    <text evidence="1">Belongs to the pseudouridine synthase TruD family.</text>
</comment>
<dbReference type="InterPro" id="IPR020119">
    <property type="entry name" value="PsdUridine_synth_TruD_CS"/>
</dbReference>
<evidence type="ECO:0000256" key="3">
    <source>
        <dbReference type="ARBA" id="ARBA00023235"/>
    </source>
</evidence>
<dbReference type="PROSITE" id="PS01268">
    <property type="entry name" value="UPF0024"/>
    <property type="match status" value="1"/>
</dbReference>
<dbReference type="PANTHER" id="PTHR13326:SF21">
    <property type="entry name" value="PSEUDOURIDYLATE SYNTHASE PUS7L"/>
    <property type="match status" value="1"/>
</dbReference>
<dbReference type="AlphaFoldDB" id="A0AA38H7N2"/>
<dbReference type="EMBL" id="JAKWFO010000008">
    <property type="protein sequence ID" value="KAI9634316.1"/>
    <property type="molecule type" value="Genomic_DNA"/>
</dbReference>
<dbReference type="GO" id="GO:0008033">
    <property type="term" value="P:tRNA processing"/>
    <property type="evidence" value="ECO:0007669"/>
    <property type="project" value="UniProtKB-KW"/>
</dbReference>
<dbReference type="Proteomes" id="UP001164286">
    <property type="component" value="Unassembled WGS sequence"/>
</dbReference>
<dbReference type="CDD" id="cd02576">
    <property type="entry name" value="PseudoU_synth_ScPUS7"/>
    <property type="match status" value="1"/>
</dbReference>
<dbReference type="GeneID" id="77724965"/>
<gene>
    <name evidence="6" type="ORF">MKK02DRAFT_17263</name>
</gene>
<dbReference type="RefSeq" id="XP_052944093.1">
    <property type="nucleotide sequence ID" value="XM_053085764.1"/>
</dbReference>
<sequence>MPPSLELVTGVKADLRASSGHIGQEEVGVIGYVGNGMPVNGVIKQRFTDFLVNEVGMDGHVIHLKDITKPKEPKPDPPAKPAEPAPSMHEAAAEYKEPEPLPEGLQFETKTGWNDHTTRKLLPHFEKETIVALRALWEEGKEPPRKPDAGWGSRPDDREVVSHVVASKEERAGCHTAIREAFGGLFESGTKAEGEESRVVITYARAGGSRQTWGPQKPNHSKNLPPYIHFTLQKTNRETQDALAYLSRQIGCQSKDLGIAGTKDKRAVTVQRVSLRRGNKTMETIWKAVNGLTGGSGATAASVLSERAERGARVGDFSYEPEGLELGLLRGNQFKITLRNVQGESDEAIDATLASLRDNGFINFYGMQRFGTSSVPTHITGLSILRSNWSEAVDSILSLRQNEHPDCVRGRLAWLEDRDIDAALAAMPRRCVAERSIWEFWKRVGGTTDYLGALGTIPRNLRTMYVHAYQSYIWNLITSERIKLSSTKPLPGDIVLVKDDSTTAADADANANGDASRSRPALETASNATVKYLTDADVDQYTIFDVVHPLPGFDVEYPKGPIGELYATMLKADGLDLAHMRRDQREYSLPGSYRPIINRPQSLTWSQVRYTDPNLALVQSDEDAILGLNPPALNDPEGMFRAVVLEMTLGPAAYATMALREVTREETSSWWQTSLTVKGEDQGWRDGADGNAEAGAEGEGDGEEAEVTVAEEEGAGNEEEEANANAAGDEVK</sequence>
<dbReference type="InterPro" id="IPR020103">
    <property type="entry name" value="PsdUridine_synth_cat_dom_sf"/>
</dbReference>
<dbReference type="NCBIfam" id="TIGR00094">
    <property type="entry name" value="tRNA_TruD_broad"/>
    <property type="match status" value="1"/>
</dbReference>
<evidence type="ECO:0000313" key="7">
    <source>
        <dbReference type="Proteomes" id="UP001164286"/>
    </source>
</evidence>
<feature type="compositionally biased region" description="Basic and acidic residues" evidence="4">
    <location>
        <begin position="66"/>
        <end position="77"/>
    </location>
</feature>
<comment type="caution">
    <text evidence="6">The sequence shown here is derived from an EMBL/GenBank/DDBJ whole genome shotgun (WGS) entry which is preliminary data.</text>
</comment>
<evidence type="ECO:0000256" key="2">
    <source>
        <dbReference type="ARBA" id="ARBA00022694"/>
    </source>
</evidence>
<dbReference type="InterPro" id="IPR011760">
    <property type="entry name" value="PsdUridine_synth_TruD_insert"/>
</dbReference>
<organism evidence="6 7">
    <name type="scientific">Dioszegia hungarica</name>
    <dbReference type="NCBI Taxonomy" id="4972"/>
    <lineage>
        <taxon>Eukaryota</taxon>
        <taxon>Fungi</taxon>
        <taxon>Dikarya</taxon>
        <taxon>Basidiomycota</taxon>
        <taxon>Agaricomycotina</taxon>
        <taxon>Tremellomycetes</taxon>
        <taxon>Tremellales</taxon>
        <taxon>Bulleribasidiaceae</taxon>
        <taxon>Dioszegia</taxon>
    </lineage>
</organism>
<dbReference type="PIRSF" id="PIRSF037016">
    <property type="entry name" value="Pseudouridin_synth_euk_prd"/>
    <property type="match status" value="1"/>
</dbReference>
<feature type="compositionally biased region" description="Acidic residues" evidence="4">
    <location>
        <begin position="696"/>
        <end position="722"/>
    </location>
</feature>
<dbReference type="PANTHER" id="PTHR13326">
    <property type="entry name" value="TRNA PSEUDOURIDINE SYNTHASE D"/>
    <property type="match status" value="1"/>
</dbReference>
<feature type="domain" description="TRUD" evidence="5">
    <location>
        <begin position="360"/>
        <end position="599"/>
    </location>
</feature>
<dbReference type="SUPFAM" id="SSF55120">
    <property type="entry name" value="Pseudouridine synthase"/>
    <property type="match status" value="1"/>
</dbReference>
<evidence type="ECO:0000256" key="4">
    <source>
        <dbReference type="SAM" id="MobiDB-lite"/>
    </source>
</evidence>
<evidence type="ECO:0000259" key="5">
    <source>
        <dbReference type="PROSITE" id="PS50984"/>
    </source>
</evidence>
<name>A0AA38H7N2_9TREE</name>
<protein>
    <submittedName>
        <fullName evidence="6">Pseudouridine synthase</fullName>
    </submittedName>
</protein>
<dbReference type="InterPro" id="IPR001656">
    <property type="entry name" value="PsdUridine_synth_TruD"/>
</dbReference>
<dbReference type="PROSITE" id="PS50984">
    <property type="entry name" value="TRUD"/>
    <property type="match status" value="1"/>
</dbReference>
<dbReference type="GO" id="GO:0003723">
    <property type="term" value="F:RNA binding"/>
    <property type="evidence" value="ECO:0007669"/>
    <property type="project" value="InterPro"/>
</dbReference>
<reference evidence="6" key="1">
    <citation type="journal article" date="2022" name="G3 (Bethesda)">
        <title>High quality genome of the basidiomycete yeast Dioszegia hungarica PDD-24b-2 isolated from cloud water.</title>
        <authorList>
            <person name="Jarrige D."/>
            <person name="Haridas S."/>
            <person name="Bleykasten-Grosshans C."/>
            <person name="Joly M."/>
            <person name="Nadalig T."/>
            <person name="Sancelme M."/>
            <person name="Vuilleumier S."/>
            <person name="Grigoriev I.V."/>
            <person name="Amato P."/>
            <person name="Bringel F."/>
        </authorList>
    </citation>
    <scope>NUCLEOTIDE SEQUENCE</scope>
    <source>
        <strain evidence="6">PDD-24b-2</strain>
    </source>
</reference>
<feature type="compositionally biased region" description="Low complexity" evidence="4">
    <location>
        <begin position="723"/>
        <end position="732"/>
    </location>
</feature>
<dbReference type="Gene3D" id="3.30.2350.20">
    <property type="entry name" value="TruD, catalytic domain"/>
    <property type="match status" value="2"/>
</dbReference>
<dbReference type="GO" id="GO:0005634">
    <property type="term" value="C:nucleus"/>
    <property type="evidence" value="ECO:0007669"/>
    <property type="project" value="TreeGrafter"/>
</dbReference>
<dbReference type="Pfam" id="PF01142">
    <property type="entry name" value="TruD"/>
    <property type="match status" value="1"/>
</dbReference>
<dbReference type="InterPro" id="IPR042214">
    <property type="entry name" value="TruD_catalytic"/>
</dbReference>
<dbReference type="GO" id="GO:0001522">
    <property type="term" value="P:pseudouridine synthesis"/>
    <property type="evidence" value="ECO:0007669"/>
    <property type="project" value="InterPro"/>
</dbReference>
<evidence type="ECO:0000256" key="1">
    <source>
        <dbReference type="ARBA" id="ARBA00007953"/>
    </source>
</evidence>
<keyword evidence="3" id="KW-0413">Isomerase</keyword>
<keyword evidence="2" id="KW-0819">tRNA processing</keyword>
<feature type="region of interest" description="Disordered" evidence="4">
    <location>
        <begin position="66"/>
        <end position="94"/>
    </location>
</feature>
<evidence type="ECO:0000313" key="6">
    <source>
        <dbReference type="EMBL" id="KAI9634316.1"/>
    </source>
</evidence>
<dbReference type="GO" id="GO:0009982">
    <property type="term" value="F:pseudouridine synthase activity"/>
    <property type="evidence" value="ECO:0007669"/>
    <property type="project" value="InterPro"/>
</dbReference>
<proteinExistence type="inferred from homology"/>
<keyword evidence="7" id="KW-1185">Reference proteome</keyword>
<accession>A0AA38H7N2</accession>
<feature type="compositionally biased region" description="Basic and acidic residues" evidence="4">
    <location>
        <begin position="679"/>
        <end position="688"/>
    </location>
</feature>
<feature type="region of interest" description="Disordered" evidence="4">
    <location>
        <begin position="679"/>
        <end position="732"/>
    </location>
</feature>